<organism evidence="1 2">
    <name type="scientific">Paenibacillus aquistagni</name>
    <dbReference type="NCBI Taxonomy" id="1852522"/>
    <lineage>
        <taxon>Bacteria</taxon>
        <taxon>Bacillati</taxon>
        <taxon>Bacillota</taxon>
        <taxon>Bacilli</taxon>
        <taxon>Bacillales</taxon>
        <taxon>Paenibacillaceae</taxon>
        <taxon>Paenibacillus</taxon>
    </lineage>
</organism>
<name>A0A1X7LL18_9BACL</name>
<gene>
    <name evidence="1" type="ORF">SAMN06295960_3698</name>
</gene>
<sequence>MSLPSFFYIGLLGKGQWLDVRRWGEALSIRQINYVYAGQYP</sequence>
<evidence type="ECO:0000313" key="2">
    <source>
        <dbReference type="Proteomes" id="UP000193834"/>
    </source>
</evidence>
<protein>
    <submittedName>
        <fullName evidence="1">Uncharacterized protein</fullName>
    </submittedName>
</protein>
<dbReference type="EMBL" id="FXAZ01000005">
    <property type="protein sequence ID" value="SMG54350.1"/>
    <property type="molecule type" value="Genomic_DNA"/>
</dbReference>
<evidence type="ECO:0000313" key="1">
    <source>
        <dbReference type="EMBL" id="SMG54350.1"/>
    </source>
</evidence>
<reference evidence="1 2" key="1">
    <citation type="submission" date="2017-04" db="EMBL/GenBank/DDBJ databases">
        <authorList>
            <person name="Afonso C.L."/>
            <person name="Miller P.J."/>
            <person name="Scott M.A."/>
            <person name="Spackman E."/>
            <person name="Goraichik I."/>
            <person name="Dimitrov K.M."/>
            <person name="Suarez D.L."/>
            <person name="Swayne D.E."/>
        </authorList>
    </citation>
    <scope>NUCLEOTIDE SEQUENCE [LARGE SCALE GENOMIC DNA]</scope>
    <source>
        <strain evidence="1 2">11</strain>
    </source>
</reference>
<dbReference type="STRING" id="1852522.SAMN06295960_3698"/>
<accession>A0A1X7LL18</accession>
<proteinExistence type="predicted"/>
<keyword evidence="2" id="KW-1185">Reference proteome</keyword>
<dbReference type="Proteomes" id="UP000193834">
    <property type="component" value="Unassembled WGS sequence"/>
</dbReference>
<dbReference type="AlphaFoldDB" id="A0A1X7LL18"/>
<dbReference type="RefSeq" id="WP_280522900.1">
    <property type="nucleotide sequence ID" value="NZ_FXAZ01000005.1"/>
</dbReference>